<dbReference type="GO" id="GO:0006313">
    <property type="term" value="P:DNA transposition"/>
    <property type="evidence" value="ECO:0007669"/>
    <property type="project" value="InterPro"/>
</dbReference>
<dbReference type="Gene3D" id="3.30.420.10">
    <property type="entry name" value="Ribonuclease H-like superfamily/Ribonuclease H"/>
    <property type="match status" value="1"/>
</dbReference>
<sequence length="154" mass="17073">MGSHCRSAIATLVERQTRFTMLVHLPGDHSAITVREGLLAAIKTLPAHLAKTLTWDQGTELAQHRKITLATKMAIYFCDPHSPWQRGTNENTNGLLRQYFPKGTDLSVHSPERLLEVATELNNRPRKTLGGITPTQAMQRLLSEPEIPIVATTG</sequence>
<comment type="similarity">
    <text evidence="2">Belongs to the transposase IS30 family.</text>
</comment>
<feature type="domain" description="Integrase catalytic" evidence="3">
    <location>
        <begin position="1"/>
        <end position="142"/>
    </location>
</feature>
<dbReference type="PROSITE" id="PS50994">
    <property type="entry name" value="INTEGRASE"/>
    <property type="match status" value="1"/>
</dbReference>
<reference evidence="4 5" key="1">
    <citation type="submission" date="2016-10" db="EMBL/GenBank/DDBJ databases">
        <authorList>
            <person name="Varghese N."/>
            <person name="Submissions S."/>
        </authorList>
    </citation>
    <scope>NUCLEOTIDE SEQUENCE [LARGE SCALE GENOMIC DNA]</scope>
    <source>
        <strain evidence="4 5">CGMCC 1.11215</strain>
    </source>
</reference>
<dbReference type="InterPro" id="IPR051917">
    <property type="entry name" value="Transposase-Integrase"/>
</dbReference>
<gene>
    <name evidence="4" type="ORF">SAMN05216368_108226</name>
</gene>
<dbReference type="AlphaFoldDB" id="A0A5E9G0M8"/>
<evidence type="ECO:0000313" key="4">
    <source>
        <dbReference type="EMBL" id="SDN97003.1"/>
    </source>
</evidence>
<dbReference type="PANTHER" id="PTHR10948:SF23">
    <property type="entry name" value="TRANSPOSASE INSI FOR INSERTION SEQUENCE ELEMENT IS30A-RELATED"/>
    <property type="match status" value="1"/>
</dbReference>
<dbReference type="SUPFAM" id="SSF53098">
    <property type="entry name" value="Ribonuclease H-like"/>
    <property type="match status" value="1"/>
</dbReference>
<dbReference type="InterPro" id="IPR036397">
    <property type="entry name" value="RNaseH_sf"/>
</dbReference>
<accession>A0A5E9G0M8</accession>
<evidence type="ECO:0000259" key="3">
    <source>
        <dbReference type="PROSITE" id="PS50994"/>
    </source>
</evidence>
<dbReference type="Proteomes" id="UP000199639">
    <property type="component" value="Unassembled WGS sequence"/>
</dbReference>
<dbReference type="NCBIfam" id="NF033563">
    <property type="entry name" value="transpos_IS30"/>
    <property type="match status" value="1"/>
</dbReference>
<name>A0A5E9G0M8_9MICO</name>
<organism evidence="4 5">
    <name type="scientific">Cryobacterium flavum</name>
    <dbReference type="NCBI Taxonomy" id="1424659"/>
    <lineage>
        <taxon>Bacteria</taxon>
        <taxon>Bacillati</taxon>
        <taxon>Actinomycetota</taxon>
        <taxon>Actinomycetes</taxon>
        <taxon>Micrococcales</taxon>
        <taxon>Microbacteriaceae</taxon>
        <taxon>Cryobacterium</taxon>
    </lineage>
</organism>
<evidence type="ECO:0000256" key="1">
    <source>
        <dbReference type="ARBA" id="ARBA00002190"/>
    </source>
</evidence>
<dbReference type="PROSITE" id="PS01043">
    <property type="entry name" value="TRANSPOSASE_IS30"/>
    <property type="match status" value="1"/>
</dbReference>
<proteinExistence type="inferred from homology"/>
<dbReference type="InterPro" id="IPR053392">
    <property type="entry name" value="Transposase_IS30-like"/>
</dbReference>
<dbReference type="Pfam" id="PF00665">
    <property type="entry name" value="rve"/>
    <property type="match status" value="1"/>
</dbReference>
<comment type="function">
    <text evidence="1">Required for the transposition of the insertion element.</text>
</comment>
<protein>
    <submittedName>
        <fullName evidence="4">Integrase core domain-containing protein</fullName>
    </submittedName>
</protein>
<evidence type="ECO:0000256" key="2">
    <source>
        <dbReference type="ARBA" id="ARBA00006363"/>
    </source>
</evidence>
<dbReference type="InterPro" id="IPR001584">
    <property type="entry name" value="Integrase_cat-core"/>
</dbReference>
<evidence type="ECO:0000313" key="5">
    <source>
        <dbReference type="Proteomes" id="UP000199639"/>
    </source>
</evidence>
<dbReference type="InterPro" id="IPR012337">
    <property type="entry name" value="RNaseH-like_sf"/>
</dbReference>
<dbReference type="EMBL" id="FNIB01000008">
    <property type="protein sequence ID" value="SDN97003.1"/>
    <property type="molecule type" value="Genomic_DNA"/>
</dbReference>
<dbReference type="GO" id="GO:0015074">
    <property type="term" value="P:DNA integration"/>
    <property type="evidence" value="ECO:0007669"/>
    <property type="project" value="InterPro"/>
</dbReference>
<dbReference type="PANTHER" id="PTHR10948">
    <property type="entry name" value="TRANSPOSASE"/>
    <property type="match status" value="1"/>
</dbReference>
<dbReference type="STRING" id="1424659.SAMN05216368_108226"/>
<dbReference type="GO" id="GO:0004803">
    <property type="term" value="F:transposase activity"/>
    <property type="evidence" value="ECO:0007669"/>
    <property type="project" value="InterPro"/>
</dbReference>
<dbReference type="InterPro" id="IPR001598">
    <property type="entry name" value="Transposase_IS30_CS"/>
</dbReference>
<dbReference type="GO" id="GO:0003677">
    <property type="term" value="F:DNA binding"/>
    <property type="evidence" value="ECO:0007669"/>
    <property type="project" value="InterPro"/>
</dbReference>
<dbReference type="GO" id="GO:0005829">
    <property type="term" value="C:cytosol"/>
    <property type="evidence" value="ECO:0007669"/>
    <property type="project" value="TreeGrafter"/>
</dbReference>